<dbReference type="PROSITE" id="PS52016">
    <property type="entry name" value="TONB_DEPENDENT_REC_3"/>
    <property type="match status" value="1"/>
</dbReference>
<feature type="domain" description="TonB-dependent receptor plug" evidence="14">
    <location>
        <begin position="64"/>
        <end position="178"/>
    </location>
</feature>
<accession>A0AAP9HAV6</accession>
<dbReference type="GO" id="GO:0009279">
    <property type="term" value="C:cell outer membrane"/>
    <property type="evidence" value="ECO:0007669"/>
    <property type="project" value="UniProtKB-SubCell"/>
</dbReference>
<organism evidence="16 17">
    <name type="scientific">Pantoea phytobeneficialis</name>
    <dbReference type="NCBI Taxonomy" id="2052056"/>
    <lineage>
        <taxon>Bacteria</taxon>
        <taxon>Pseudomonadati</taxon>
        <taxon>Pseudomonadota</taxon>
        <taxon>Gammaproteobacteria</taxon>
        <taxon>Enterobacterales</taxon>
        <taxon>Erwiniaceae</taxon>
        <taxon>Pantoea</taxon>
    </lineage>
</organism>
<feature type="chain" id="PRO_5043001410" evidence="12">
    <location>
        <begin position="27"/>
        <end position="752"/>
    </location>
</feature>
<evidence type="ECO:0000256" key="8">
    <source>
        <dbReference type="ARBA" id="ARBA00023170"/>
    </source>
</evidence>
<dbReference type="GO" id="GO:0042931">
    <property type="term" value="F:enterobactin transmembrane transporter activity"/>
    <property type="evidence" value="ECO:0007669"/>
    <property type="project" value="TreeGrafter"/>
</dbReference>
<evidence type="ECO:0000256" key="4">
    <source>
        <dbReference type="ARBA" id="ARBA00022452"/>
    </source>
</evidence>
<keyword evidence="5 10" id="KW-0812">Transmembrane</keyword>
<dbReference type="InterPro" id="IPR036942">
    <property type="entry name" value="Beta-barrel_TonB_sf"/>
</dbReference>
<comment type="similarity">
    <text evidence="2 10 11">Belongs to the TonB-dependent receptor family.</text>
</comment>
<dbReference type="PANTHER" id="PTHR30069:SF51">
    <property type="entry name" value="FERRIENTEROBACTIN RECEPTOR"/>
    <property type="match status" value="1"/>
</dbReference>
<dbReference type="GO" id="GO:0015344">
    <property type="term" value="F:siderophore uptake transmembrane transporter activity"/>
    <property type="evidence" value="ECO:0007669"/>
    <property type="project" value="TreeGrafter"/>
</dbReference>
<keyword evidence="12" id="KW-0732">Signal</keyword>
<evidence type="ECO:0000256" key="2">
    <source>
        <dbReference type="ARBA" id="ARBA00009810"/>
    </source>
</evidence>
<evidence type="ECO:0000256" key="12">
    <source>
        <dbReference type="SAM" id="SignalP"/>
    </source>
</evidence>
<dbReference type="InterPro" id="IPR058134">
    <property type="entry name" value="PirA/FepA/PfeA"/>
</dbReference>
<feature type="signal peptide" evidence="12">
    <location>
        <begin position="1"/>
        <end position="26"/>
    </location>
</feature>
<comment type="subcellular location">
    <subcellularLocation>
        <location evidence="1 10">Cell outer membrane</location>
        <topology evidence="1 10">Multi-pass membrane protein</topology>
    </subcellularLocation>
</comment>
<keyword evidence="8 16" id="KW-0675">Receptor</keyword>
<dbReference type="EMBL" id="JAUOOM010000008">
    <property type="protein sequence ID" value="MDO6406910.1"/>
    <property type="molecule type" value="Genomic_DNA"/>
</dbReference>
<dbReference type="Pfam" id="PF00593">
    <property type="entry name" value="TonB_dep_Rec_b-barrel"/>
    <property type="match status" value="1"/>
</dbReference>
<keyword evidence="16" id="KW-0614">Plasmid</keyword>
<dbReference type="InterPro" id="IPR012910">
    <property type="entry name" value="Plug_dom"/>
</dbReference>
<dbReference type="GO" id="GO:0042912">
    <property type="term" value="F:colicin transmembrane transporter activity"/>
    <property type="evidence" value="ECO:0007669"/>
    <property type="project" value="TreeGrafter"/>
</dbReference>
<dbReference type="GO" id="GO:0038023">
    <property type="term" value="F:signaling receptor activity"/>
    <property type="evidence" value="ECO:0007669"/>
    <property type="project" value="InterPro"/>
</dbReference>
<evidence type="ECO:0000313" key="18">
    <source>
        <dbReference type="Proteomes" id="UP001171299"/>
    </source>
</evidence>
<keyword evidence="4 10" id="KW-1134">Transmembrane beta strand</keyword>
<evidence type="ECO:0000256" key="7">
    <source>
        <dbReference type="ARBA" id="ARBA00023136"/>
    </source>
</evidence>
<reference evidence="16" key="2">
    <citation type="journal article" date="2020" name="Environ. Microbiol.">
        <title>The extreme plant-growth-promoting properties of Pantoea phytobeneficialis MSR2 revealed by functional and genomic analysis.</title>
        <authorList>
            <person name="Nascimento F.X."/>
            <person name="Hernandez A.G."/>
            <person name="Glick B.R."/>
            <person name="Rossi M.J."/>
        </authorList>
    </citation>
    <scope>NUCLEOTIDE SEQUENCE</scope>
    <source>
        <strain evidence="16">MSR2</strain>
    </source>
</reference>
<dbReference type="KEGG" id="ppho:CTZ24_25780"/>
<dbReference type="InterPro" id="IPR039426">
    <property type="entry name" value="TonB-dep_rcpt-like"/>
</dbReference>
<dbReference type="PANTHER" id="PTHR30069">
    <property type="entry name" value="TONB-DEPENDENT OUTER MEMBRANE RECEPTOR"/>
    <property type="match status" value="1"/>
</dbReference>
<name>A0AAP9HAV6_9GAMM</name>
<evidence type="ECO:0000256" key="5">
    <source>
        <dbReference type="ARBA" id="ARBA00022692"/>
    </source>
</evidence>
<reference evidence="17" key="1">
    <citation type="submission" date="2017-11" db="EMBL/GenBank/DDBJ databases">
        <title>Genome sequence of Pantoea sp. MSR2.</title>
        <authorList>
            <person name="Nascimento F.X."/>
        </authorList>
    </citation>
    <scope>NUCLEOTIDE SEQUENCE [LARGE SCALE GENOMIC DNA]</scope>
    <source>
        <strain evidence="17">MSR2</strain>
        <plasmid evidence="17">pmsr2d</plasmid>
    </source>
</reference>
<dbReference type="InterPro" id="IPR000531">
    <property type="entry name" value="Beta-barrel_TonB"/>
</dbReference>
<evidence type="ECO:0000259" key="13">
    <source>
        <dbReference type="Pfam" id="PF00593"/>
    </source>
</evidence>
<dbReference type="InterPro" id="IPR010105">
    <property type="entry name" value="TonB_sidphr_rcpt"/>
</dbReference>
<protein>
    <submittedName>
        <fullName evidence="16">TonB-dependent siderophore receptor</fullName>
    </submittedName>
</protein>
<feature type="domain" description="TonB-dependent receptor-like beta-barrel" evidence="13">
    <location>
        <begin position="293"/>
        <end position="708"/>
    </location>
</feature>
<dbReference type="Proteomes" id="UP000424872">
    <property type="component" value="Plasmid pMSR2D"/>
</dbReference>
<dbReference type="AlphaFoldDB" id="A0AAP9HAV6"/>
<dbReference type="EMBL" id="CP024640">
    <property type="protein sequence ID" value="QGR09878.1"/>
    <property type="molecule type" value="Genomic_DNA"/>
</dbReference>
<geneLocation type="plasmid" evidence="16">
    <name>pMSR2D</name>
</geneLocation>
<keyword evidence="6 11" id="KW-0798">TonB box</keyword>
<geneLocation type="plasmid" evidence="17">
    <name>pmsr2d</name>
</geneLocation>
<gene>
    <name evidence="16" type="ORF">CTZ24_25780</name>
    <name evidence="15" type="ORF">Q3404_09995</name>
</gene>
<dbReference type="Gene3D" id="2.40.170.20">
    <property type="entry name" value="TonB-dependent receptor, beta-barrel domain"/>
    <property type="match status" value="1"/>
</dbReference>
<evidence type="ECO:0000313" key="17">
    <source>
        <dbReference type="Proteomes" id="UP000424872"/>
    </source>
</evidence>
<evidence type="ECO:0000256" key="9">
    <source>
        <dbReference type="ARBA" id="ARBA00023237"/>
    </source>
</evidence>
<dbReference type="CDD" id="cd01347">
    <property type="entry name" value="ligand_gated_channel"/>
    <property type="match status" value="1"/>
</dbReference>
<dbReference type="Pfam" id="PF07715">
    <property type="entry name" value="Plug"/>
    <property type="match status" value="1"/>
</dbReference>
<keyword evidence="9 10" id="KW-0998">Cell outer membrane</keyword>
<dbReference type="Proteomes" id="UP001171299">
    <property type="component" value="Unassembled WGS sequence"/>
</dbReference>
<evidence type="ECO:0000256" key="1">
    <source>
        <dbReference type="ARBA" id="ARBA00004571"/>
    </source>
</evidence>
<dbReference type="GO" id="GO:0044718">
    <property type="term" value="P:siderophore transmembrane transport"/>
    <property type="evidence" value="ECO:0007669"/>
    <property type="project" value="TreeGrafter"/>
</dbReference>
<evidence type="ECO:0000256" key="10">
    <source>
        <dbReference type="PROSITE-ProRule" id="PRU01360"/>
    </source>
</evidence>
<proteinExistence type="inferred from homology"/>
<dbReference type="NCBIfam" id="NF010051">
    <property type="entry name" value="PRK13528.1"/>
    <property type="match status" value="1"/>
</dbReference>
<keyword evidence="7 10" id="KW-0472">Membrane</keyword>
<evidence type="ECO:0000256" key="11">
    <source>
        <dbReference type="RuleBase" id="RU003357"/>
    </source>
</evidence>
<dbReference type="Gene3D" id="2.170.130.10">
    <property type="entry name" value="TonB-dependent receptor, plug domain"/>
    <property type="match status" value="1"/>
</dbReference>
<evidence type="ECO:0000313" key="15">
    <source>
        <dbReference type="EMBL" id="MDO6406910.1"/>
    </source>
</evidence>
<evidence type="ECO:0000313" key="16">
    <source>
        <dbReference type="EMBL" id="QGR09878.1"/>
    </source>
</evidence>
<keyword evidence="18" id="KW-1185">Reference proteome</keyword>
<dbReference type="InterPro" id="IPR037066">
    <property type="entry name" value="Plug_dom_sf"/>
</dbReference>
<dbReference type="NCBIfam" id="NF010048">
    <property type="entry name" value="PRK13524.1"/>
    <property type="match status" value="1"/>
</dbReference>
<reference evidence="15" key="3">
    <citation type="submission" date="2023-07" db="EMBL/GenBank/DDBJ databases">
        <title>The extreme plant-growth-promoting properties of Pantoea phytobeneficialis PF55 revealed by functional and genomic analysis.</title>
        <authorList>
            <person name="Nascimento F.X."/>
            <person name="Marcio R.J."/>
        </authorList>
    </citation>
    <scope>NUCLEOTIDE SEQUENCE</scope>
    <source>
        <strain evidence="15">PF55</strain>
    </source>
</reference>
<sequence length="752" mass="83053">MMKTISRYSLLACLIAYSLGNSPAFANEIISETPVQQLAISDKKSSSDNTLVVTAREQTLQAPGVSIIDSEAIKKYPIQRDVSELIRTMPGVNLTGNSNSGQRGNNRQIDIRGMGPENTLILVDGMPVSSRNSVRYGWRGERDTRGDSNWVPPEMIDRIEVIRGPAAALYGNGAMGGVVNIITKPAEKEWHGNFNTYYNVPEHKSEGATKRYNASLSGALTDNLTLRLYSNWSKTQADAQNINSGHEAERSGKYAGMVPAGREGVINKNINSVLRWEFMPMQALELNAGYSRQGNLYAGDTQNTNSSTLVKENYGKETNVIYRQTLSLKYTGAWDNGVTTNNYIQFEKTRNKRLNEGLSGGLEGLFSTTDEGFSTIVLNDTNLHSEVNIPFDGWVSQTMTFGAEMNHQTMKDPTSNTLTNTSEVDGVSSSGRSIYSSANIYGVYTEDNIDLTDSTRLTPGLRFNHQTYTGSNISPSLNLSQDLGEDFTLKLGIARAWKAPNLYQTNPNYLLYSSGNGCYASSTSCYLQGNKDLKAETSVNKEIGIEYHHEGVQAGLTWYRNDYHNKIEAGYSPAYSNGTSNIYKWQNVPKSVVQGLEGTLNFPISENLTMNNNFTYIIDNKNETSGDYLSIIPKYTINSTLDWQATNALSVQGTMTWYGRQKPPKYNSQGEDTSGSEKWQVSPYAIFGASAVYNINKNIDITAGIDNLLDKRHFRAGNALTSGANGTYAYGAGARTYNESGRTYYMELGMHF</sequence>
<dbReference type="SUPFAM" id="SSF56935">
    <property type="entry name" value="Porins"/>
    <property type="match status" value="1"/>
</dbReference>
<dbReference type="NCBIfam" id="TIGR01783">
    <property type="entry name" value="TonB-siderophor"/>
    <property type="match status" value="1"/>
</dbReference>
<evidence type="ECO:0000256" key="6">
    <source>
        <dbReference type="ARBA" id="ARBA00023077"/>
    </source>
</evidence>
<keyword evidence="3 10" id="KW-0813">Transport</keyword>
<evidence type="ECO:0000259" key="14">
    <source>
        <dbReference type="Pfam" id="PF07715"/>
    </source>
</evidence>
<evidence type="ECO:0000256" key="3">
    <source>
        <dbReference type="ARBA" id="ARBA00022448"/>
    </source>
</evidence>